<accession>A0A3P9CHX1</accession>
<keyword evidence="2" id="KW-0378">Hydrolase</keyword>
<evidence type="ECO:0000313" key="5">
    <source>
        <dbReference type="Ensembl" id="ENSMZEP00005021742.1"/>
    </source>
</evidence>
<dbReference type="PRINTS" id="PR00131">
    <property type="entry name" value="GLHYDRLASE1"/>
</dbReference>
<dbReference type="InterPro" id="IPR017853">
    <property type="entry name" value="GH"/>
</dbReference>
<dbReference type="GO" id="GO:0004553">
    <property type="term" value="F:hydrolase activity, hydrolyzing O-glycosyl compounds"/>
    <property type="evidence" value="ECO:0007669"/>
    <property type="project" value="InterPro"/>
</dbReference>
<dbReference type="Ensembl" id="ENSMZET00005022455.1">
    <property type="protein sequence ID" value="ENSMZEP00005021742.1"/>
    <property type="gene ID" value="ENSMZEG00005016244.1"/>
</dbReference>
<evidence type="ECO:0000256" key="2">
    <source>
        <dbReference type="ARBA" id="ARBA00022801"/>
    </source>
</evidence>
<keyword evidence="6" id="KW-1185">Reference proteome</keyword>
<comment type="similarity">
    <text evidence="1 4">Belongs to the glycosyl hydrolase 1 family.</text>
</comment>
<evidence type="ECO:0000256" key="4">
    <source>
        <dbReference type="RuleBase" id="RU003690"/>
    </source>
</evidence>
<dbReference type="PANTHER" id="PTHR10353:SF36">
    <property type="entry name" value="LP05116P"/>
    <property type="match status" value="1"/>
</dbReference>
<dbReference type="Pfam" id="PF00232">
    <property type="entry name" value="Glyco_hydro_1"/>
    <property type="match status" value="2"/>
</dbReference>
<reference evidence="5" key="3">
    <citation type="submission" date="2025-09" db="UniProtKB">
        <authorList>
            <consortium name="Ensembl"/>
        </authorList>
    </citation>
    <scope>IDENTIFICATION</scope>
</reference>
<dbReference type="AlphaFoldDB" id="A0A3P9CHX1"/>
<protein>
    <submittedName>
        <fullName evidence="5">Lactase</fullName>
    </submittedName>
</protein>
<dbReference type="Proteomes" id="UP000265160">
    <property type="component" value="LG16"/>
</dbReference>
<reference evidence="5 6" key="1">
    <citation type="journal article" date="2014" name="Nature">
        <title>The genomic substrate for adaptive radiation in African cichlid fish.</title>
        <authorList>
            <person name="Brawand D."/>
            <person name="Wagner C.E."/>
            <person name="Li Y.I."/>
            <person name="Malinsky M."/>
            <person name="Keller I."/>
            <person name="Fan S."/>
            <person name="Simakov O."/>
            <person name="Ng A.Y."/>
            <person name="Lim Z.W."/>
            <person name="Bezault E."/>
            <person name="Turner-Maier J."/>
            <person name="Johnson J."/>
            <person name="Alcazar R."/>
            <person name="Noh H.J."/>
            <person name="Russell P."/>
            <person name="Aken B."/>
            <person name="Alfoldi J."/>
            <person name="Amemiya C."/>
            <person name="Azzouzi N."/>
            <person name="Baroiller J.F."/>
            <person name="Barloy-Hubler F."/>
            <person name="Berlin A."/>
            <person name="Bloomquist R."/>
            <person name="Carleton K.L."/>
            <person name="Conte M.A."/>
            <person name="D'Cotta H."/>
            <person name="Eshel O."/>
            <person name="Gaffney L."/>
            <person name="Galibert F."/>
            <person name="Gante H.F."/>
            <person name="Gnerre S."/>
            <person name="Greuter L."/>
            <person name="Guyon R."/>
            <person name="Haddad N.S."/>
            <person name="Haerty W."/>
            <person name="Harris R.M."/>
            <person name="Hofmann H.A."/>
            <person name="Hourlier T."/>
            <person name="Hulata G."/>
            <person name="Jaffe D.B."/>
            <person name="Lara M."/>
            <person name="Lee A.P."/>
            <person name="MacCallum I."/>
            <person name="Mwaiko S."/>
            <person name="Nikaido M."/>
            <person name="Nishihara H."/>
            <person name="Ozouf-Costaz C."/>
            <person name="Penman D.J."/>
            <person name="Przybylski D."/>
            <person name="Rakotomanga M."/>
            <person name="Renn S.C.P."/>
            <person name="Ribeiro F.J."/>
            <person name="Ron M."/>
            <person name="Salzburger W."/>
            <person name="Sanchez-Pulido L."/>
            <person name="Santos M.E."/>
            <person name="Searle S."/>
            <person name="Sharpe T."/>
            <person name="Swofford R."/>
            <person name="Tan F.J."/>
            <person name="Williams L."/>
            <person name="Young S."/>
            <person name="Yin S."/>
            <person name="Okada N."/>
            <person name="Kocher T.D."/>
            <person name="Miska E.A."/>
            <person name="Lander E.S."/>
            <person name="Venkatesh B."/>
            <person name="Fernald R.D."/>
            <person name="Meyer A."/>
            <person name="Ponting C.P."/>
            <person name="Streelman J.T."/>
            <person name="Lindblad-Toh K."/>
            <person name="Seehausen O."/>
            <person name="Di Palma F."/>
        </authorList>
    </citation>
    <scope>NUCLEOTIDE SEQUENCE</scope>
</reference>
<dbReference type="SUPFAM" id="SSF51445">
    <property type="entry name" value="(Trans)glycosidases"/>
    <property type="match status" value="2"/>
</dbReference>
<dbReference type="GO" id="GO:0005975">
    <property type="term" value="P:carbohydrate metabolic process"/>
    <property type="evidence" value="ECO:0007669"/>
    <property type="project" value="InterPro"/>
</dbReference>
<evidence type="ECO:0000256" key="3">
    <source>
        <dbReference type="ARBA" id="ARBA00023295"/>
    </source>
</evidence>
<evidence type="ECO:0000256" key="1">
    <source>
        <dbReference type="ARBA" id="ARBA00010838"/>
    </source>
</evidence>
<dbReference type="GeneTree" id="ENSGT00940000155324"/>
<evidence type="ECO:0000313" key="6">
    <source>
        <dbReference type="Proteomes" id="UP000265160"/>
    </source>
</evidence>
<sequence>MTGLRNSYQTVWDKFKSQTTAERDLFLQESFPSGFQWATSSVSFKTEGGWSEGGKGETIWDRFGHEGLAFANQTADLACDSYLEEDVAILKQLKVTHYRFSISWSRVLPDAYLLDGVDIRGYTAWSLMDNFEWAKGFSERFGFFYVNHSDPNISRVAKKSVSDYSKIITCNGFPHPASGHECLNPVEGKLTPWIVNST</sequence>
<proteinExistence type="inferred from homology"/>
<dbReference type="PANTHER" id="PTHR10353">
    <property type="entry name" value="GLYCOSYL HYDROLASE"/>
    <property type="match status" value="1"/>
</dbReference>
<dbReference type="InterPro" id="IPR001360">
    <property type="entry name" value="Glyco_hydro_1"/>
</dbReference>
<organism evidence="5 6">
    <name type="scientific">Maylandia zebra</name>
    <name type="common">zebra mbuna</name>
    <dbReference type="NCBI Taxonomy" id="106582"/>
    <lineage>
        <taxon>Eukaryota</taxon>
        <taxon>Metazoa</taxon>
        <taxon>Chordata</taxon>
        <taxon>Craniata</taxon>
        <taxon>Vertebrata</taxon>
        <taxon>Euteleostomi</taxon>
        <taxon>Actinopterygii</taxon>
        <taxon>Neopterygii</taxon>
        <taxon>Teleostei</taxon>
        <taxon>Neoteleostei</taxon>
        <taxon>Acanthomorphata</taxon>
        <taxon>Ovalentaria</taxon>
        <taxon>Cichlomorphae</taxon>
        <taxon>Cichliformes</taxon>
        <taxon>Cichlidae</taxon>
        <taxon>African cichlids</taxon>
        <taxon>Pseudocrenilabrinae</taxon>
        <taxon>Haplochromini</taxon>
        <taxon>Maylandia</taxon>
        <taxon>Maylandia zebra complex</taxon>
    </lineage>
</organism>
<dbReference type="Gene3D" id="3.20.20.80">
    <property type="entry name" value="Glycosidases"/>
    <property type="match status" value="2"/>
</dbReference>
<keyword evidence="3" id="KW-0326">Glycosidase</keyword>
<name>A0A3P9CHX1_9CICH</name>
<reference evidence="5" key="2">
    <citation type="submission" date="2025-08" db="UniProtKB">
        <authorList>
            <consortium name="Ensembl"/>
        </authorList>
    </citation>
    <scope>IDENTIFICATION</scope>
</reference>